<dbReference type="InterPro" id="IPR025202">
    <property type="entry name" value="PLD-like_dom"/>
</dbReference>
<dbReference type="PANTHER" id="PTHR43856:SF1">
    <property type="entry name" value="MITOCHONDRIAL CARDIOLIPIN HYDROLASE"/>
    <property type="match status" value="1"/>
</dbReference>
<dbReference type="InterPro" id="IPR051406">
    <property type="entry name" value="PLD_domain"/>
</dbReference>
<dbReference type="PATRIC" id="fig|797209.4.peg.2454"/>
<organism evidence="6 7">
    <name type="scientific">Haladaptatus paucihalophilus DX253</name>
    <dbReference type="NCBI Taxonomy" id="797209"/>
    <lineage>
        <taxon>Archaea</taxon>
        <taxon>Methanobacteriati</taxon>
        <taxon>Methanobacteriota</taxon>
        <taxon>Stenosarchaea group</taxon>
        <taxon>Halobacteria</taxon>
        <taxon>Halobacteriales</taxon>
        <taxon>Haladaptataceae</taxon>
        <taxon>Haladaptatus</taxon>
    </lineage>
</organism>
<evidence type="ECO:0000256" key="4">
    <source>
        <dbReference type="SAM" id="Phobius"/>
    </source>
</evidence>
<keyword evidence="2" id="KW-0442">Lipid degradation</keyword>
<dbReference type="SMART" id="SM00155">
    <property type="entry name" value="PLDc"/>
    <property type="match status" value="2"/>
</dbReference>
<dbReference type="SUPFAM" id="SSF56024">
    <property type="entry name" value="Phospholipase D/nuclease"/>
    <property type="match status" value="2"/>
</dbReference>
<dbReference type="PROSITE" id="PS50035">
    <property type="entry name" value="PLD"/>
    <property type="match status" value="1"/>
</dbReference>
<gene>
    <name evidence="6" type="ORF">ZOD2009_12482</name>
</gene>
<evidence type="ECO:0000313" key="6">
    <source>
        <dbReference type="EMBL" id="EFW91669.1"/>
    </source>
</evidence>
<feature type="domain" description="PLD phosphodiesterase" evidence="5">
    <location>
        <begin position="408"/>
        <end position="435"/>
    </location>
</feature>
<accession>E7QUL2</accession>
<name>E7QUL2_HALPU</name>
<dbReference type="Pfam" id="PF13091">
    <property type="entry name" value="PLDc_2"/>
    <property type="match status" value="2"/>
</dbReference>
<evidence type="ECO:0000256" key="3">
    <source>
        <dbReference type="ARBA" id="ARBA00023098"/>
    </source>
</evidence>
<keyword evidence="4" id="KW-0472">Membrane</keyword>
<evidence type="ECO:0000259" key="5">
    <source>
        <dbReference type="PROSITE" id="PS50035"/>
    </source>
</evidence>
<comment type="caution">
    <text evidence="6">The sequence shown here is derived from an EMBL/GenBank/DDBJ whole genome shotgun (WGS) entry which is preliminary data.</text>
</comment>
<dbReference type="EMBL" id="AEMG01000012">
    <property type="protein sequence ID" value="EFW91669.1"/>
    <property type="molecule type" value="Genomic_DNA"/>
</dbReference>
<sequence>MYPNPVAMDDAGEFVLVAFQNRTNLSEWAISDGEATADLPDRTVSGRIAFSTAPNRTQSLTSFRTLPLSNLSLANSGETITLWRNETVPQRVDVVSYADAPDGECWRPKTKKWRPLGATNLSIARADATSVRAFVLPDDPEVPAHVLRNASHRILLAGYSFTSRRIADVLIAAADRGVDVHVVVDDAPVGGLSTREATVLDDLAAHGVTVEVIGGKLGRYDFHHAKYAVADDEAVVLTENWKPAGVGGHASRGWGVVVGRDAATDLREVFVADTSWNDTVSWSKFRAGRSFTPASPANGSYPTRFRPKRVPVDSVSVLVAPDNAESGVLSLLRSANESICVQQMTAGGIGQPFVRATLAAARRGVEVKILLSSAWYVRDDNRRVADWLNERADDEGLPLHVKLADPDGYEKIHAKGVVVDGRHVVVGSLNWNNHSARENREVAVVLHGDAAGAYYGRVFTADWGDGEKTFPVGLAAFVVVGVAGAVWIAKREVRFESER</sequence>
<feature type="transmembrane region" description="Helical" evidence="4">
    <location>
        <begin position="470"/>
        <end position="489"/>
    </location>
</feature>
<dbReference type="Gene3D" id="3.30.870.10">
    <property type="entry name" value="Endonuclease Chain A"/>
    <property type="match status" value="2"/>
</dbReference>
<keyword evidence="1" id="KW-0378">Hydrolase</keyword>
<keyword evidence="3" id="KW-0443">Lipid metabolism</keyword>
<protein>
    <submittedName>
        <fullName evidence="6">Phospholipase D</fullName>
    </submittedName>
</protein>
<dbReference type="STRING" id="797209.GCA_000376445_00805"/>
<dbReference type="InterPro" id="IPR001736">
    <property type="entry name" value="PLipase_D/transphosphatidylase"/>
</dbReference>
<reference evidence="6 7" key="1">
    <citation type="journal article" date="2014" name="ISME J.">
        <title>Trehalose/2-sulfotrehalose biosynthesis and glycine-betaine uptake are widely spread mechanisms for osmoadaptation in the Halobacteriales.</title>
        <authorList>
            <person name="Youssef N.H."/>
            <person name="Savage-Ashlock K.N."/>
            <person name="McCully A.L."/>
            <person name="Luedtke B."/>
            <person name="Shaw E.I."/>
            <person name="Hoff W.D."/>
            <person name="Elshahed M.S."/>
        </authorList>
    </citation>
    <scope>NUCLEOTIDE SEQUENCE [LARGE SCALE GENOMIC DNA]</scope>
    <source>
        <strain evidence="6 7">DX253</strain>
    </source>
</reference>
<evidence type="ECO:0000256" key="1">
    <source>
        <dbReference type="ARBA" id="ARBA00022801"/>
    </source>
</evidence>
<evidence type="ECO:0000256" key="2">
    <source>
        <dbReference type="ARBA" id="ARBA00022963"/>
    </source>
</evidence>
<evidence type="ECO:0000313" key="7">
    <source>
        <dbReference type="Proteomes" id="UP000003751"/>
    </source>
</evidence>
<dbReference type="PANTHER" id="PTHR43856">
    <property type="entry name" value="CARDIOLIPIN HYDROLASE"/>
    <property type="match status" value="1"/>
</dbReference>
<dbReference type="GO" id="GO:0016042">
    <property type="term" value="P:lipid catabolic process"/>
    <property type="evidence" value="ECO:0007669"/>
    <property type="project" value="UniProtKB-KW"/>
</dbReference>
<dbReference type="Proteomes" id="UP000003751">
    <property type="component" value="Unassembled WGS sequence"/>
</dbReference>
<keyword evidence="4" id="KW-1133">Transmembrane helix</keyword>
<proteinExistence type="predicted"/>
<dbReference type="AlphaFoldDB" id="E7QUL2"/>
<keyword evidence="4" id="KW-0812">Transmembrane</keyword>
<dbReference type="CDD" id="cd09128">
    <property type="entry name" value="PLDc_unchar1_2"/>
    <property type="match status" value="1"/>
</dbReference>
<dbReference type="eggNOG" id="arCOG02039">
    <property type="taxonomic scope" value="Archaea"/>
</dbReference>
<dbReference type="GO" id="GO:0016891">
    <property type="term" value="F:RNA endonuclease activity producing 5'-phosphomonoesters, hydrolytic mechanism"/>
    <property type="evidence" value="ECO:0007669"/>
    <property type="project" value="TreeGrafter"/>
</dbReference>